<dbReference type="SUPFAM" id="SSF52540">
    <property type="entry name" value="P-loop containing nucleoside triphosphate hydrolases"/>
    <property type="match status" value="1"/>
</dbReference>
<sequence length="389" mass="42747">MAPRRPDGSCVGREASAYGKCTLAVRPTARPVVFGRGLGYAAPEFVRSKPSGASLPVNLSATSLLDRRLLMFTGKGGVGKTTLVAALACEAARRGRRPLIVELGHRASMEAVFEVDRIGYEPRDVGRGVHAMNLDFESALAEYFEEHIPVKRVARTVIRNKTLQKFFHAAPSVSEVATLNKLSALEAERSPTGGVRWDPIFVDLDATGHAIMLLNLPSVMEGLIGDGPMRRLVDGFSSLLTDPRRTILNLVTLPLELPAQETVELYQRLRKHHDVELGVLFVNQVPSRPLGPAQAGMLDRLEYRAQKVGISTLVDDVAIARRAMRYHVNARSQINRMQRDIDMPMVELHNVASRVLDLDTVAHIGEATFDLLDSGQQRESTNVGVAPRR</sequence>
<evidence type="ECO:0000256" key="1">
    <source>
        <dbReference type="ARBA" id="ARBA00011040"/>
    </source>
</evidence>
<dbReference type="GO" id="GO:0016887">
    <property type="term" value="F:ATP hydrolysis activity"/>
    <property type="evidence" value="ECO:0007669"/>
    <property type="project" value="InterPro"/>
</dbReference>
<dbReference type="CDD" id="cd02035">
    <property type="entry name" value="ArsA"/>
    <property type="match status" value="1"/>
</dbReference>
<dbReference type="GO" id="GO:0015446">
    <property type="term" value="F:ATPase-coupled arsenite transmembrane transporter activity"/>
    <property type="evidence" value="ECO:0007669"/>
    <property type="project" value="UniProtKB-EC"/>
</dbReference>
<dbReference type="GO" id="GO:0005524">
    <property type="term" value="F:ATP binding"/>
    <property type="evidence" value="ECO:0007669"/>
    <property type="project" value="InterPro"/>
</dbReference>
<proteinExistence type="inferred from homology"/>
<dbReference type="Pfam" id="PF02374">
    <property type="entry name" value="ArsA_ATPase"/>
    <property type="match status" value="1"/>
</dbReference>
<feature type="domain" description="ArsA/GET3 Anion-transporting ATPase-like" evidence="4">
    <location>
        <begin position="68"/>
        <end position="223"/>
    </location>
</feature>
<name>A0A2S9YWZ8_9BACT</name>
<keyword evidence="5" id="KW-0378">Hydrolase</keyword>
<evidence type="ECO:0000259" key="4">
    <source>
        <dbReference type="Pfam" id="PF02374"/>
    </source>
</evidence>
<dbReference type="EMBL" id="PVNL01000015">
    <property type="protein sequence ID" value="PRQ09625.1"/>
    <property type="molecule type" value="Genomic_DNA"/>
</dbReference>
<comment type="caution">
    <text evidence="5">The sequence shown here is derived from an EMBL/GenBank/DDBJ whole genome shotgun (WGS) entry which is preliminary data.</text>
</comment>
<dbReference type="InterPro" id="IPR025723">
    <property type="entry name" value="ArsA/GET3_ATPase-like"/>
</dbReference>
<reference evidence="5 6" key="1">
    <citation type="submission" date="2018-03" db="EMBL/GenBank/DDBJ databases">
        <title>Draft Genome Sequences of the Obligatory Marine Myxobacteria Enhygromyxa salina SWB007.</title>
        <authorList>
            <person name="Poehlein A."/>
            <person name="Moghaddam J.A."/>
            <person name="Harms H."/>
            <person name="Alanjari M."/>
            <person name="Koenig G.M."/>
            <person name="Daniel R."/>
            <person name="Schaeberle T.F."/>
        </authorList>
    </citation>
    <scope>NUCLEOTIDE SEQUENCE [LARGE SCALE GENOMIC DNA]</scope>
    <source>
        <strain evidence="5 6">SWB007</strain>
    </source>
</reference>
<comment type="similarity">
    <text evidence="1">Belongs to the arsA ATPase family.</text>
</comment>
<evidence type="ECO:0000313" key="6">
    <source>
        <dbReference type="Proteomes" id="UP000238823"/>
    </source>
</evidence>
<evidence type="ECO:0000256" key="2">
    <source>
        <dbReference type="ARBA" id="ARBA00052296"/>
    </source>
</evidence>
<protein>
    <recommendedName>
        <fullName evidence="3">arsenite-transporting ATPase</fullName>
        <ecNumber evidence="3">7.3.2.7</ecNumber>
    </recommendedName>
</protein>
<evidence type="ECO:0000256" key="3">
    <source>
        <dbReference type="ARBA" id="ARBA00066752"/>
    </source>
</evidence>
<gene>
    <name evidence="5" type="primary">arsA_1</name>
    <name evidence="5" type="ORF">ENSA7_06860</name>
</gene>
<evidence type="ECO:0000313" key="5">
    <source>
        <dbReference type="EMBL" id="PRQ09625.1"/>
    </source>
</evidence>
<organism evidence="5 6">
    <name type="scientific">Enhygromyxa salina</name>
    <dbReference type="NCBI Taxonomy" id="215803"/>
    <lineage>
        <taxon>Bacteria</taxon>
        <taxon>Pseudomonadati</taxon>
        <taxon>Myxococcota</taxon>
        <taxon>Polyangia</taxon>
        <taxon>Nannocystales</taxon>
        <taxon>Nannocystaceae</taxon>
        <taxon>Enhygromyxa</taxon>
    </lineage>
</organism>
<dbReference type="PANTHER" id="PTHR10803">
    <property type="entry name" value="ARSENICAL PUMP-DRIVING ATPASE ARSENITE-TRANSLOCATING ATPASE"/>
    <property type="match status" value="1"/>
</dbReference>
<accession>A0A2S9YWZ8</accession>
<dbReference type="EC" id="7.3.2.7" evidence="3"/>
<dbReference type="OrthoDB" id="5242836at2"/>
<dbReference type="AlphaFoldDB" id="A0A2S9YWZ8"/>
<dbReference type="InterPro" id="IPR027417">
    <property type="entry name" value="P-loop_NTPase"/>
</dbReference>
<comment type="catalytic activity">
    <reaction evidence="2">
        <text>arsenite(in) + ATP + H2O = arsenite(out) + ADP + phosphate + H(+)</text>
        <dbReference type="Rhea" id="RHEA:11348"/>
        <dbReference type="ChEBI" id="CHEBI:15377"/>
        <dbReference type="ChEBI" id="CHEBI:15378"/>
        <dbReference type="ChEBI" id="CHEBI:29242"/>
        <dbReference type="ChEBI" id="CHEBI:30616"/>
        <dbReference type="ChEBI" id="CHEBI:43474"/>
        <dbReference type="ChEBI" id="CHEBI:456216"/>
        <dbReference type="EC" id="7.3.2.7"/>
    </reaction>
</comment>
<dbReference type="InterPro" id="IPR016300">
    <property type="entry name" value="ATPase_ArsA/GET3"/>
</dbReference>
<dbReference type="PANTHER" id="PTHR10803:SF3">
    <property type="entry name" value="ATPASE GET3"/>
    <property type="match status" value="1"/>
</dbReference>
<dbReference type="Gene3D" id="3.40.50.300">
    <property type="entry name" value="P-loop containing nucleotide triphosphate hydrolases"/>
    <property type="match status" value="1"/>
</dbReference>
<dbReference type="Proteomes" id="UP000238823">
    <property type="component" value="Unassembled WGS sequence"/>
</dbReference>